<sequence>MSKTQPRHALRLVAAGMTDVGRQRRHNEDNVLVAQSLDLFVVADGMGGHSTGHVASALTATSMQNFFEATLQGDLPLATPNDEVDLPRHAERLVQAVRKANRDVYEISSTHKEHRGMGSTIVAIHFDGGESLHIAHVGDSRCYRMRDGGIEQLTRDHSLINDALALKPDLTEEELARLPKNVITRALGMKDVVKVDVQTVKIEPGDMFLLCSDGLSGMISNDQILEVFDLTGDLSEACELLIAMANEAGGVDNISALLVRADDTLPPSEAHISATEVDAPELAVEEVAASIPFSQRYRDIQDMRSYRPPPGDPIDEVVVGTDLHGLREVMTPDDLAMLAAGGDVETDGPRSIDEIRVARCRRCDHELYVGNTFCTECGTKIESE</sequence>
<reference evidence="2 3" key="1">
    <citation type="submission" date="2022-11" db="EMBL/GenBank/DDBJ databases">
        <title>Minimal conservation of predation-associated metabolite biosynthetic gene clusters underscores biosynthetic potential of Myxococcota including descriptions for ten novel species: Archangium lansinium sp. nov., Myxococcus landrumus sp. nov., Nannocystis bai.</title>
        <authorList>
            <person name="Ahearne A."/>
            <person name="Stevens C."/>
            <person name="Dowd S."/>
        </authorList>
    </citation>
    <scope>NUCLEOTIDE SEQUENCE [LARGE SCALE GENOMIC DNA]</scope>
    <source>
        <strain evidence="2 3">RJM3</strain>
    </source>
</reference>
<dbReference type="NCBIfam" id="NF033484">
    <property type="entry name" value="Stp1_PP2C_phos"/>
    <property type="match status" value="1"/>
</dbReference>
<dbReference type="RefSeq" id="WP_271923306.1">
    <property type="nucleotide sequence ID" value="NZ_JAQNDO010000001.1"/>
</dbReference>
<dbReference type="SUPFAM" id="SSF81606">
    <property type="entry name" value="PP2C-like"/>
    <property type="match status" value="1"/>
</dbReference>
<evidence type="ECO:0000259" key="1">
    <source>
        <dbReference type="PROSITE" id="PS51746"/>
    </source>
</evidence>
<dbReference type="InterPro" id="IPR001932">
    <property type="entry name" value="PPM-type_phosphatase-like_dom"/>
</dbReference>
<evidence type="ECO:0000313" key="2">
    <source>
        <dbReference type="EMBL" id="MDC0745610.1"/>
    </source>
</evidence>
<dbReference type="Gene3D" id="3.60.40.10">
    <property type="entry name" value="PPM-type phosphatase domain"/>
    <property type="match status" value="1"/>
</dbReference>
<evidence type="ECO:0000313" key="3">
    <source>
        <dbReference type="Proteomes" id="UP001221411"/>
    </source>
</evidence>
<dbReference type="CDD" id="cd00143">
    <property type="entry name" value="PP2Cc"/>
    <property type="match status" value="1"/>
</dbReference>
<dbReference type="EMBL" id="JAQNDO010000001">
    <property type="protein sequence ID" value="MDC0745610.1"/>
    <property type="molecule type" value="Genomic_DNA"/>
</dbReference>
<name>A0ABT5EUV4_9BACT</name>
<dbReference type="InterPro" id="IPR036457">
    <property type="entry name" value="PPM-type-like_dom_sf"/>
</dbReference>
<keyword evidence="3" id="KW-1185">Reference proteome</keyword>
<dbReference type="Proteomes" id="UP001221411">
    <property type="component" value="Unassembled WGS sequence"/>
</dbReference>
<feature type="domain" description="PPM-type phosphatase" evidence="1">
    <location>
        <begin position="14"/>
        <end position="261"/>
    </location>
</feature>
<dbReference type="PROSITE" id="PS51746">
    <property type="entry name" value="PPM_2"/>
    <property type="match status" value="1"/>
</dbReference>
<organism evidence="2 3">
    <name type="scientific">Polyangium mundeleinium</name>
    <dbReference type="NCBI Taxonomy" id="2995306"/>
    <lineage>
        <taxon>Bacteria</taxon>
        <taxon>Pseudomonadati</taxon>
        <taxon>Myxococcota</taxon>
        <taxon>Polyangia</taxon>
        <taxon>Polyangiales</taxon>
        <taxon>Polyangiaceae</taxon>
        <taxon>Polyangium</taxon>
    </lineage>
</organism>
<gene>
    <name evidence="2" type="ORF">POL67_30040</name>
</gene>
<dbReference type="PANTHER" id="PTHR47992">
    <property type="entry name" value="PROTEIN PHOSPHATASE"/>
    <property type="match status" value="1"/>
</dbReference>
<dbReference type="InterPro" id="IPR015655">
    <property type="entry name" value="PP2C"/>
</dbReference>
<comment type="caution">
    <text evidence="2">The sequence shown here is derived from an EMBL/GenBank/DDBJ whole genome shotgun (WGS) entry which is preliminary data.</text>
</comment>
<dbReference type="SMART" id="SM00331">
    <property type="entry name" value="PP2C_SIG"/>
    <property type="match status" value="1"/>
</dbReference>
<protein>
    <submittedName>
        <fullName evidence="2">Stp1/IreP family PP2C-type Ser/Thr phosphatase</fullName>
    </submittedName>
</protein>
<dbReference type="Pfam" id="PF13672">
    <property type="entry name" value="PP2C_2"/>
    <property type="match status" value="1"/>
</dbReference>
<dbReference type="SMART" id="SM00332">
    <property type="entry name" value="PP2Cc"/>
    <property type="match status" value="1"/>
</dbReference>
<proteinExistence type="predicted"/>
<accession>A0ABT5EUV4</accession>